<dbReference type="Pfam" id="PF00759">
    <property type="entry name" value="Glyco_hydro_9"/>
    <property type="match status" value="2"/>
</dbReference>
<evidence type="ECO:0000256" key="5">
    <source>
        <dbReference type="ARBA" id="ARBA00023277"/>
    </source>
</evidence>
<keyword evidence="3 8" id="KW-0378">Hydrolase</keyword>
<dbReference type="Pfam" id="PF12776">
    <property type="entry name" value="Myb_DNA-bind_3"/>
    <property type="match status" value="1"/>
</dbReference>
<dbReference type="InterPro" id="IPR008928">
    <property type="entry name" value="6-hairpin_glycosidase_sf"/>
</dbReference>
<dbReference type="EC" id="3.2.1.4" evidence="9"/>
<dbReference type="AlphaFoldDB" id="A0A7N2LXB5"/>
<dbReference type="OMA" id="FKWLHTR"/>
<dbReference type="InterPro" id="IPR001701">
    <property type="entry name" value="Glyco_hydro_9"/>
</dbReference>
<dbReference type="InterPro" id="IPR012341">
    <property type="entry name" value="6hp_glycosidase-like_sf"/>
</dbReference>
<dbReference type="Proteomes" id="UP000594261">
    <property type="component" value="Chromosome 6"/>
</dbReference>
<sequence>MPKRMSRKKGKRGSDSERIDNQTNQEQSEDVWSRPNWPPRLEKVFVELLIEEMKYHLDVCATGFNEEAWDHVCKEFNQETSLNYDKMELKKHLAVLRKRYRIVKPLYNHGGFGWDYRRKMVDVDDLVWKEYIEVHPEIEPYRKWGCPIYEELCTIFTKPKATGEFAIAIGGYSRSGSNNLAHPRGNVNANISNGRNKRQSAQPVGSGPNKKHDKGTENSKEINSVSKSNGTAAPQSDDQTLLVIPNSIPGAIVEKYVNALEITLQFFDFQKSGKLVNNRIAWRGDSGLRDGNEENLDLSKGMYDADHMNAVKQLEHAQDSLKWITDYLINAHPSANVLSVQVGDPEVDHNCWEMPEAMNEKRPPVQVNMSFPGTEVAAETAATMASASMVFKKIDFTYSSMLLMHAQQLFILADTYQGSYSVSIPQVQKYYNSTGYGDELLWAATWLYHATGKQFYLKYVTEQNGKEFACWGSPTWFSWDDKHAGTQVLLSRINFFGAKYESTSENLDLQLYRESAEAIMCALLPDSPTATSSRTESGLIWVSEWNSLQHPVASAFLAVLYSDYMLTSQTETLYCNGKSYKPEDLHKFAISQADYVLGNNPMKMSYLIGYGSSYPQYAHHRGSSIPVDAKTGCRDGFKWLNSSHPNPNVAVGALVGGPFLNETYNDSRRNSMQCEPTTYNSALIVGLLSGLITSSSMVESFA</sequence>
<evidence type="ECO:0000256" key="2">
    <source>
        <dbReference type="ARBA" id="ARBA00007072"/>
    </source>
</evidence>
<feature type="domain" description="Glycoside hydrolase family 9" evidence="11">
    <location>
        <begin position="307"/>
        <end position="688"/>
    </location>
</feature>
<evidence type="ECO:0000256" key="1">
    <source>
        <dbReference type="ARBA" id="ARBA00000966"/>
    </source>
</evidence>
<feature type="compositionally biased region" description="Polar residues" evidence="10">
    <location>
        <begin position="187"/>
        <end position="203"/>
    </location>
</feature>
<reference evidence="13 14" key="1">
    <citation type="journal article" date="2016" name="G3 (Bethesda)">
        <title>First Draft Assembly and Annotation of the Genome of a California Endemic Oak Quercus lobata Nee (Fagaceae).</title>
        <authorList>
            <person name="Sork V.L."/>
            <person name="Fitz-Gibbon S.T."/>
            <person name="Puiu D."/>
            <person name="Crepeau M."/>
            <person name="Gugger P.F."/>
            <person name="Sherman R."/>
            <person name="Stevens K."/>
            <person name="Langley C.H."/>
            <person name="Pellegrini M."/>
            <person name="Salzberg S.L."/>
        </authorList>
    </citation>
    <scope>NUCLEOTIDE SEQUENCE [LARGE SCALE GENOMIC DNA]</scope>
    <source>
        <strain evidence="13 14">cv. SW786</strain>
    </source>
</reference>
<accession>A0A7N2LXB5</accession>
<dbReference type="GO" id="GO:0030245">
    <property type="term" value="P:cellulose catabolic process"/>
    <property type="evidence" value="ECO:0007669"/>
    <property type="project" value="UniProtKB-KW"/>
</dbReference>
<dbReference type="InParanoid" id="A0A7N2LXB5"/>
<dbReference type="PANTHER" id="PTHR22298">
    <property type="entry name" value="ENDO-1,4-BETA-GLUCANASE"/>
    <property type="match status" value="1"/>
</dbReference>
<keyword evidence="5 8" id="KW-0119">Carbohydrate metabolism</keyword>
<comment type="similarity">
    <text evidence="2 8 9">Belongs to the glycosyl hydrolase 9 (cellulase E) family.</text>
</comment>
<protein>
    <recommendedName>
        <fullName evidence="9">Endoglucanase</fullName>
        <ecNumber evidence="9">3.2.1.4</ecNumber>
    </recommendedName>
</protein>
<dbReference type="Gramene" id="QL06p033492:mrna">
    <property type="protein sequence ID" value="QL06p033492:mrna"/>
    <property type="gene ID" value="QL06p033492"/>
</dbReference>
<evidence type="ECO:0000256" key="6">
    <source>
        <dbReference type="ARBA" id="ARBA00023295"/>
    </source>
</evidence>
<evidence type="ECO:0000259" key="12">
    <source>
        <dbReference type="Pfam" id="PF12776"/>
    </source>
</evidence>
<feature type="domain" description="Glycoside hydrolase family 9" evidence="11">
    <location>
        <begin position="256"/>
        <end position="305"/>
    </location>
</feature>
<evidence type="ECO:0000256" key="10">
    <source>
        <dbReference type="SAM" id="MobiDB-lite"/>
    </source>
</evidence>
<evidence type="ECO:0000256" key="3">
    <source>
        <dbReference type="ARBA" id="ARBA00022801"/>
    </source>
</evidence>
<evidence type="ECO:0000259" key="11">
    <source>
        <dbReference type="Pfam" id="PF00759"/>
    </source>
</evidence>
<evidence type="ECO:0000256" key="4">
    <source>
        <dbReference type="ARBA" id="ARBA00023001"/>
    </source>
</evidence>
<dbReference type="InterPro" id="IPR018221">
    <property type="entry name" value="Glyco_hydro_9_His_AS"/>
</dbReference>
<organism evidence="13 14">
    <name type="scientific">Quercus lobata</name>
    <name type="common">Valley oak</name>
    <dbReference type="NCBI Taxonomy" id="97700"/>
    <lineage>
        <taxon>Eukaryota</taxon>
        <taxon>Viridiplantae</taxon>
        <taxon>Streptophyta</taxon>
        <taxon>Embryophyta</taxon>
        <taxon>Tracheophyta</taxon>
        <taxon>Spermatophyta</taxon>
        <taxon>Magnoliopsida</taxon>
        <taxon>eudicotyledons</taxon>
        <taxon>Gunneridae</taxon>
        <taxon>Pentapetalae</taxon>
        <taxon>rosids</taxon>
        <taxon>fabids</taxon>
        <taxon>Fagales</taxon>
        <taxon>Fagaceae</taxon>
        <taxon>Quercus</taxon>
    </lineage>
</organism>
<proteinExistence type="inferred from homology"/>
<evidence type="ECO:0000313" key="14">
    <source>
        <dbReference type="Proteomes" id="UP000594261"/>
    </source>
</evidence>
<name>A0A7N2LXB5_QUELO</name>
<feature type="region of interest" description="Disordered" evidence="10">
    <location>
        <begin position="178"/>
        <end position="235"/>
    </location>
</feature>
<evidence type="ECO:0000313" key="13">
    <source>
        <dbReference type="EnsemblPlants" id="QL06p033492:mrna"/>
    </source>
</evidence>
<evidence type="ECO:0000256" key="8">
    <source>
        <dbReference type="PROSITE-ProRule" id="PRU10059"/>
    </source>
</evidence>
<feature type="active site" evidence="8">
    <location>
        <position position="619"/>
    </location>
</feature>
<dbReference type="GO" id="GO:0008810">
    <property type="term" value="F:cellulase activity"/>
    <property type="evidence" value="ECO:0007669"/>
    <property type="project" value="UniProtKB-EC"/>
</dbReference>
<evidence type="ECO:0000256" key="9">
    <source>
        <dbReference type="RuleBase" id="RU361166"/>
    </source>
</evidence>
<dbReference type="EMBL" id="LRBV02000006">
    <property type="status" value="NOT_ANNOTATED_CDS"/>
    <property type="molecule type" value="Genomic_DNA"/>
</dbReference>
<feature type="region of interest" description="Disordered" evidence="10">
    <location>
        <begin position="1"/>
        <end position="34"/>
    </location>
</feature>
<dbReference type="EnsemblPlants" id="QL06p033492:mrna">
    <property type="protein sequence ID" value="QL06p033492:mrna"/>
    <property type="gene ID" value="QL06p033492"/>
</dbReference>
<evidence type="ECO:0000256" key="7">
    <source>
        <dbReference type="ARBA" id="ARBA00023326"/>
    </source>
</evidence>
<comment type="catalytic activity">
    <reaction evidence="1 9">
        <text>Endohydrolysis of (1-&gt;4)-beta-D-glucosidic linkages in cellulose, lichenin and cereal beta-D-glucans.</text>
        <dbReference type="EC" id="3.2.1.4"/>
    </reaction>
</comment>
<dbReference type="SUPFAM" id="SSF48208">
    <property type="entry name" value="Six-hairpin glycosidases"/>
    <property type="match status" value="1"/>
</dbReference>
<keyword evidence="6 8" id="KW-0326">Glycosidase</keyword>
<reference evidence="13" key="2">
    <citation type="submission" date="2021-01" db="UniProtKB">
        <authorList>
            <consortium name="EnsemblPlants"/>
        </authorList>
    </citation>
    <scope>IDENTIFICATION</scope>
</reference>
<keyword evidence="7 8" id="KW-0624">Polysaccharide degradation</keyword>
<dbReference type="PROSITE" id="PS00592">
    <property type="entry name" value="GH9_2"/>
    <property type="match status" value="1"/>
</dbReference>
<keyword evidence="4 9" id="KW-0136">Cellulose degradation</keyword>
<feature type="compositionally biased region" description="Polar residues" evidence="10">
    <location>
        <begin position="221"/>
        <end position="235"/>
    </location>
</feature>
<dbReference type="InterPro" id="IPR024752">
    <property type="entry name" value="Myb/SANT-like_dom"/>
</dbReference>
<feature type="domain" description="Myb/SANT-like" evidence="12">
    <location>
        <begin position="37"/>
        <end position="131"/>
    </location>
</feature>
<dbReference type="Gene3D" id="1.50.10.10">
    <property type="match status" value="1"/>
</dbReference>
<feature type="compositionally biased region" description="Basic residues" evidence="10">
    <location>
        <begin position="1"/>
        <end position="11"/>
    </location>
</feature>
<keyword evidence="14" id="KW-1185">Reference proteome</keyword>